<feature type="region of interest" description="Disordered" evidence="6">
    <location>
        <begin position="394"/>
        <end position="416"/>
    </location>
</feature>
<keyword evidence="10" id="KW-1185">Reference proteome</keyword>
<dbReference type="PROSITE" id="PS00108">
    <property type="entry name" value="PROTEIN_KINASE_ST"/>
    <property type="match status" value="1"/>
</dbReference>
<dbReference type="InterPro" id="IPR000719">
    <property type="entry name" value="Prot_kinase_dom"/>
</dbReference>
<keyword evidence="7" id="KW-0472">Membrane</keyword>
<feature type="compositionally biased region" description="Low complexity" evidence="6">
    <location>
        <begin position="394"/>
        <end position="415"/>
    </location>
</feature>
<sequence>MTGNELPGSPLRPGDPRQLGRYTMISRLGEGGMGSVYLAQTPDGGLVAVKVIRGDLAHDDQFRRRFRSEVNRARQVPPFCTAEVLDADPDHELPYLVVEFVDGPSLSDVVRQRGPLTTSNLHGLAIGVATALTAIHGAGVIHRDLKPNNVLLAAGSPKVIDFGIAHSPSATTGLTRTDQVVGTVAYMAPERFGPVDGPPVTPAVDIFSWGAVIAYAATGRNPFGSDAGPIIATRILTQPPDLTGLSGLLRELVEQALAKDPADRPTARGLLDRLLVAGPSQPSAVAAAFARQPALLVAAEEAVQATDLQTSPSLGTTDGQPPAAPRDPDATTRFVDDAQFAVPAAAAPAVPVAASGGGRWGRAVVAVVAVAAIITSLTVAGLVYGVIPLPSRGAPSASPTTSASPTAPGSPGASGKVFIADPLTAVGMWQARDDKENRATCRFDNALVVTKQSAGPYRCPGVQDELTDFSVTVDVRLLTAGSCAGIWLRFSTTGYVLRVCADGASLATHDAATITPVRTLPSVGPVALNTVTRIGITAQGTNVTFTRDGRDAGTWNEARFRRGRVVLGILQADQTSEPPPFAVSFANLEIRT</sequence>
<dbReference type="Proteomes" id="UP000660611">
    <property type="component" value="Unassembled WGS sequence"/>
</dbReference>
<organism evidence="9 10">
    <name type="scientific">Dactylosporangium siamense</name>
    <dbReference type="NCBI Taxonomy" id="685454"/>
    <lineage>
        <taxon>Bacteria</taxon>
        <taxon>Bacillati</taxon>
        <taxon>Actinomycetota</taxon>
        <taxon>Actinomycetes</taxon>
        <taxon>Micromonosporales</taxon>
        <taxon>Micromonosporaceae</taxon>
        <taxon>Dactylosporangium</taxon>
    </lineage>
</organism>
<proteinExistence type="predicted"/>
<dbReference type="GO" id="GO:0005524">
    <property type="term" value="F:ATP binding"/>
    <property type="evidence" value="ECO:0007669"/>
    <property type="project" value="UniProtKB-UniRule"/>
</dbReference>
<keyword evidence="1" id="KW-0808">Transferase</keyword>
<dbReference type="SMART" id="SM00220">
    <property type="entry name" value="S_TKc"/>
    <property type="match status" value="1"/>
</dbReference>
<keyword evidence="4 5" id="KW-0067">ATP-binding</keyword>
<evidence type="ECO:0000256" key="6">
    <source>
        <dbReference type="SAM" id="MobiDB-lite"/>
    </source>
</evidence>
<dbReference type="PROSITE" id="PS00107">
    <property type="entry name" value="PROTEIN_KINASE_ATP"/>
    <property type="match status" value="1"/>
</dbReference>
<name>A0A919PVI7_9ACTN</name>
<feature type="region of interest" description="Disordered" evidence="6">
    <location>
        <begin position="307"/>
        <end position="330"/>
    </location>
</feature>
<dbReference type="InterPro" id="IPR017441">
    <property type="entry name" value="Protein_kinase_ATP_BS"/>
</dbReference>
<reference evidence="9" key="1">
    <citation type="submission" date="2021-01" db="EMBL/GenBank/DDBJ databases">
        <title>Whole genome shotgun sequence of Dactylosporangium siamense NBRC 106093.</title>
        <authorList>
            <person name="Komaki H."/>
            <person name="Tamura T."/>
        </authorList>
    </citation>
    <scope>NUCLEOTIDE SEQUENCE</scope>
    <source>
        <strain evidence="9">NBRC 106093</strain>
    </source>
</reference>
<dbReference type="Gene3D" id="3.30.200.20">
    <property type="entry name" value="Phosphorylase Kinase, domain 1"/>
    <property type="match status" value="1"/>
</dbReference>
<feature type="transmembrane region" description="Helical" evidence="7">
    <location>
        <begin position="363"/>
        <end position="387"/>
    </location>
</feature>
<gene>
    <name evidence="9" type="ORF">Dsi01nite_072010</name>
</gene>
<feature type="binding site" evidence="5">
    <location>
        <position position="50"/>
    </location>
    <ligand>
        <name>ATP</name>
        <dbReference type="ChEBI" id="CHEBI:30616"/>
    </ligand>
</feature>
<dbReference type="PANTHER" id="PTHR43289">
    <property type="entry name" value="MITOGEN-ACTIVATED PROTEIN KINASE KINASE KINASE 20-RELATED"/>
    <property type="match status" value="1"/>
</dbReference>
<dbReference type="PROSITE" id="PS50011">
    <property type="entry name" value="PROTEIN_KINASE_DOM"/>
    <property type="match status" value="1"/>
</dbReference>
<evidence type="ECO:0000256" key="1">
    <source>
        <dbReference type="ARBA" id="ARBA00022679"/>
    </source>
</evidence>
<evidence type="ECO:0000256" key="5">
    <source>
        <dbReference type="PROSITE-ProRule" id="PRU10141"/>
    </source>
</evidence>
<dbReference type="PANTHER" id="PTHR43289:SF34">
    <property type="entry name" value="SERINE_THREONINE-PROTEIN KINASE YBDM-RELATED"/>
    <property type="match status" value="1"/>
</dbReference>
<dbReference type="SUPFAM" id="SSF56112">
    <property type="entry name" value="Protein kinase-like (PK-like)"/>
    <property type="match status" value="1"/>
</dbReference>
<keyword evidence="7" id="KW-0812">Transmembrane</keyword>
<comment type="caution">
    <text evidence="9">The sequence shown here is derived from an EMBL/GenBank/DDBJ whole genome shotgun (WGS) entry which is preliminary data.</text>
</comment>
<dbReference type="Gene3D" id="2.60.120.560">
    <property type="entry name" value="Exo-inulinase, domain 1"/>
    <property type="match status" value="1"/>
</dbReference>
<dbReference type="InterPro" id="IPR011009">
    <property type="entry name" value="Kinase-like_dom_sf"/>
</dbReference>
<feature type="compositionally biased region" description="Polar residues" evidence="6">
    <location>
        <begin position="307"/>
        <end position="319"/>
    </location>
</feature>
<keyword evidence="2 5" id="KW-0547">Nucleotide-binding</keyword>
<dbReference type="EMBL" id="BONQ01000112">
    <property type="protein sequence ID" value="GIG49160.1"/>
    <property type="molecule type" value="Genomic_DNA"/>
</dbReference>
<evidence type="ECO:0000313" key="10">
    <source>
        <dbReference type="Proteomes" id="UP000660611"/>
    </source>
</evidence>
<evidence type="ECO:0000313" key="9">
    <source>
        <dbReference type="EMBL" id="GIG49160.1"/>
    </source>
</evidence>
<evidence type="ECO:0000256" key="4">
    <source>
        <dbReference type="ARBA" id="ARBA00022840"/>
    </source>
</evidence>
<dbReference type="Pfam" id="PF00069">
    <property type="entry name" value="Pkinase"/>
    <property type="match status" value="1"/>
</dbReference>
<protein>
    <recommendedName>
        <fullName evidence="8">Protein kinase domain-containing protein</fullName>
    </recommendedName>
</protein>
<evidence type="ECO:0000256" key="2">
    <source>
        <dbReference type="ARBA" id="ARBA00022741"/>
    </source>
</evidence>
<dbReference type="CDD" id="cd14014">
    <property type="entry name" value="STKc_PknB_like"/>
    <property type="match status" value="1"/>
</dbReference>
<accession>A0A919PVI7</accession>
<keyword evidence="7" id="KW-1133">Transmembrane helix</keyword>
<dbReference type="Gene3D" id="1.10.510.10">
    <property type="entry name" value="Transferase(Phosphotransferase) domain 1"/>
    <property type="match status" value="1"/>
</dbReference>
<dbReference type="GO" id="GO:0004674">
    <property type="term" value="F:protein serine/threonine kinase activity"/>
    <property type="evidence" value="ECO:0007669"/>
    <property type="project" value="TreeGrafter"/>
</dbReference>
<evidence type="ECO:0000256" key="3">
    <source>
        <dbReference type="ARBA" id="ARBA00022777"/>
    </source>
</evidence>
<keyword evidence="3" id="KW-0418">Kinase</keyword>
<dbReference type="AlphaFoldDB" id="A0A919PVI7"/>
<evidence type="ECO:0000259" key="8">
    <source>
        <dbReference type="PROSITE" id="PS50011"/>
    </source>
</evidence>
<dbReference type="RefSeq" id="WP_203850854.1">
    <property type="nucleotide sequence ID" value="NZ_BAAAVW010000008.1"/>
</dbReference>
<dbReference type="InterPro" id="IPR008271">
    <property type="entry name" value="Ser/Thr_kinase_AS"/>
</dbReference>
<evidence type="ECO:0000256" key="7">
    <source>
        <dbReference type="SAM" id="Phobius"/>
    </source>
</evidence>
<feature type="domain" description="Protein kinase" evidence="8">
    <location>
        <begin position="22"/>
        <end position="276"/>
    </location>
</feature>